<evidence type="ECO:0000313" key="1">
    <source>
        <dbReference type="EMBL" id="KAH6641311.1"/>
    </source>
</evidence>
<accession>A0ACB7PHL7</accession>
<comment type="caution">
    <text evidence="1">The sequence shown here is derived from an EMBL/GenBank/DDBJ whole genome shotgun (WGS) entry which is preliminary data.</text>
</comment>
<gene>
    <name evidence="1" type="ORF">F5144DRAFT_482076</name>
</gene>
<evidence type="ECO:0000313" key="2">
    <source>
        <dbReference type="Proteomes" id="UP000724584"/>
    </source>
</evidence>
<proteinExistence type="predicted"/>
<dbReference type="Proteomes" id="UP000724584">
    <property type="component" value="Unassembled WGS sequence"/>
</dbReference>
<name>A0ACB7PHL7_9PEZI</name>
<sequence length="375" mass="41957">MGSTGTSAATVRQDKVPFLEFPSLNQDDLNRQQCLIYMIPGNPGLVAYYEPFLKTLRQLLDEIEVRQDYHYAYHIYGRNLLGFDDEDHEPPFGTTTSSGTLTEPFSLEDQINGVCSHIHTVHTSTLQNGRTFDSVILIGHSVGAYIALETFHRHHTASTITSTTTNTTTDPPNPNPHPNLPTLPLRSSILLFPTITHIAQSPSGRQLSLLRSLPLLERTAPHIAKGFVALWPAWALGGLVRRVLGFPAHAAEATLRFLGQRDGIWQGLFLGVDEMGVIGGERWGRGVWEVDDGEGDVKGGGGEGWEKFYLWFAERDHWVADRCRDEFIERRRRHEKGRTRVVVDGSGIPHAFCLHHSETVAERVKGWIEEIAGRQ</sequence>
<reference evidence="1 2" key="1">
    <citation type="journal article" date="2021" name="Nat. Commun.">
        <title>Genetic determinants of endophytism in the Arabidopsis root mycobiome.</title>
        <authorList>
            <person name="Mesny F."/>
            <person name="Miyauchi S."/>
            <person name="Thiergart T."/>
            <person name="Pickel B."/>
            <person name="Atanasova L."/>
            <person name="Karlsson M."/>
            <person name="Huettel B."/>
            <person name="Barry K.W."/>
            <person name="Haridas S."/>
            <person name="Chen C."/>
            <person name="Bauer D."/>
            <person name="Andreopoulos W."/>
            <person name="Pangilinan J."/>
            <person name="LaButti K."/>
            <person name="Riley R."/>
            <person name="Lipzen A."/>
            <person name="Clum A."/>
            <person name="Drula E."/>
            <person name="Henrissat B."/>
            <person name="Kohler A."/>
            <person name="Grigoriev I.V."/>
            <person name="Martin F.M."/>
            <person name="Hacquard S."/>
        </authorList>
    </citation>
    <scope>NUCLEOTIDE SEQUENCE [LARGE SCALE GENOMIC DNA]</scope>
    <source>
        <strain evidence="1 2">MPI-SDFR-AT-0079</strain>
    </source>
</reference>
<organism evidence="1 2">
    <name type="scientific">Chaetomium tenue</name>
    <dbReference type="NCBI Taxonomy" id="1854479"/>
    <lineage>
        <taxon>Eukaryota</taxon>
        <taxon>Fungi</taxon>
        <taxon>Dikarya</taxon>
        <taxon>Ascomycota</taxon>
        <taxon>Pezizomycotina</taxon>
        <taxon>Sordariomycetes</taxon>
        <taxon>Sordariomycetidae</taxon>
        <taxon>Sordariales</taxon>
        <taxon>Chaetomiaceae</taxon>
        <taxon>Chaetomium</taxon>
    </lineage>
</organism>
<keyword evidence="2" id="KW-1185">Reference proteome</keyword>
<protein>
    <submittedName>
        <fullName evidence="1">Uncharacterized protein</fullName>
    </submittedName>
</protein>
<dbReference type="EMBL" id="JAGIZQ010000002">
    <property type="protein sequence ID" value="KAH6641311.1"/>
    <property type="molecule type" value="Genomic_DNA"/>
</dbReference>